<dbReference type="Proteomes" id="UP000831537">
    <property type="component" value="Chromosome"/>
</dbReference>
<gene>
    <name evidence="1" type="ORF">MUN87_07135</name>
</gene>
<name>A0ABY4GR39_9BACI</name>
<organism evidence="1 2">
    <name type="scientific">Gracilibacillus salinarum</name>
    <dbReference type="NCBI Taxonomy" id="2932255"/>
    <lineage>
        <taxon>Bacteria</taxon>
        <taxon>Bacillati</taxon>
        <taxon>Bacillota</taxon>
        <taxon>Bacilli</taxon>
        <taxon>Bacillales</taxon>
        <taxon>Bacillaceae</taxon>
        <taxon>Gracilibacillus</taxon>
    </lineage>
</organism>
<evidence type="ECO:0000313" key="1">
    <source>
        <dbReference type="EMBL" id="UOQ86656.1"/>
    </source>
</evidence>
<protein>
    <recommendedName>
        <fullName evidence="3">Variable surface protein</fullName>
    </recommendedName>
</protein>
<accession>A0ABY4GR39</accession>
<reference evidence="1 2" key="1">
    <citation type="submission" date="2022-04" db="EMBL/GenBank/DDBJ databases">
        <title>Gracilibacillus sp. isolated from saltern.</title>
        <authorList>
            <person name="Won M."/>
            <person name="Lee C.-M."/>
            <person name="Woen H.-Y."/>
            <person name="Kwon S.-W."/>
        </authorList>
    </citation>
    <scope>NUCLEOTIDE SEQUENCE [LARGE SCALE GENOMIC DNA]</scope>
    <source>
        <strain evidence="1 2">SSPM10-3</strain>
    </source>
</reference>
<keyword evidence="2" id="KW-1185">Reference proteome</keyword>
<dbReference type="EMBL" id="CP095071">
    <property type="protein sequence ID" value="UOQ86656.1"/>
    <property type="molecule type" value="Genomic_DNA"/>
</dbReference>
<evidence type="ECO:0008006" key="3">
    <source>
        <dbReference type="Google" id="ProtNLM"/>
    </source>
</evidence>
<sequence length="150" mass="17893">MNDNYQDIKKLIDDINKNHSEFLNSFLQFFHDTLITYDLGVKEKAKMEEDILSLMRQCYNVDLSYHYRMTIYCKLANKNYNDPHLKQKYAICHIKELIKKIDKKLDRISFCKKHTRTHLKEIITALKTNYALEDDPKVYLAPPSPLCLFL</sequence>
<dbReference type="RefSeq" id="WP_244747020.1">
    <property type="nucleotide sequence ID" value="NZ_CP095071.1"/>
</dbReference>
<evidence type="ECO:0000313" key="2">
    <source>
        <dbReference type="Proteomes" id="UP000831537"/>
    </source>
</evidence>
<proteinExistence type="predicted"/>